<feature type="domain" description="AN1-type" evidence="5">
    <location>
        <begin position="10"/>
        <end position="56"/>
    </location>
</feature>
<dbReference type="InterPro" id="IPR000058">
    <property type="entry name" value="Znf_AN1"/>
</dbReference>
<dbReference type="PROSITE" id="PS51039">
    <property type="entry name" value="ZF_AN1"/>
    <property type="match status" value="1"/>
</dbReference>
<dbReference type="Proteomes" id="UP000095728">
    <property type="component" value="Unassembled WGS sequence"/>
</dbReference>
<dbReference type="GO" id="GO:0005737">
    <property type="term" value="C:cytoplasm"/>
    <property type="evidence" value="ECO:0007669"/>
    <property type="project" value="TreeGrafter"/>
</dbReference>
<proteinExistence type="predicted"/>
<dbReference type="InParanoid" id="A0A1E5RNT2"/>
<dbReference type="SMART" id="SM00154">
    <property type="entry name" value="ZnF_AN1"/>
    <property type="match status" value="1"/>
</dbReference>
<name>A0A1E5RNT2_9ASCO</name>
<comment type="caution">
    <text evidence="6">The sequence shown here is derived from an EMBL/GenBank/DDBJ whole genome shotgun (WGS) entry which is preliminary data.</text>
</comment>
<dbReference type="OrthoDB" id="431929at2759"/>
<dbReference type="PANTHER" id="PTHR14677">
    <property type="entry name" value="ARSENITE INDUCUBLE RNA ASSOCIATED PROTEIN AIP-1-RELATED"/>
    <property type="match status" value="1"/>
</dbReference>
<dbReference type="EMBL" id="LPNM01000005">
    <property type="protein sequence ID" value="OEJ88545.1"/>
    <property type="molecule type" value="Genomic_DNA"/>
</dbReference>
<evidence type="ECO:0000256" key="4">
    <source>
        <dbReference type="PROSITE-ProRule" id="PRU00449"/>
    </source>
</evidence>
<sequence>MTTPKSTGILEVGKHCDFCRQIDFLPFYCSFCKGCFCGEHRTKELHHCKYLLEQIENQEKQQQRTVDNNGKFFKSLLPEPGYIRVNQPADGHKANGLSDKNSLTIRGKLEKQGQKTALGKLKSFFEKYSSKSSSGFKLAKKQTPSSKLIAISKMKQTAKGDAKIPQQNRVYCNVYLILGEKDTGKPIKHEFFINKVWPVGRVVDYLASQLDIKNVNISDTATKDEKLFLYLGEDINSKLLHSSDRVLNSIKDGDTLYLVRGLPE</sequence>
<evidence type="ECO:0000256" key="3">
    <source>
        <dbReference type="ARBA" id="ARBA00022833"/>
    </source>
</evidence>
<dbReference type="FunCoup" id="A0A1E5RNT2">
    <property type="interactions" value="225"/>
</dbReference>
<dbReference type="Gene3D" id="4.10.1110.10">
    <property type="entry name" value="AN1-like Zinc finger"/>
    <property type="match status" value="1"/>
</dbReference>
<dbReference type="InterPro" id="IPR057358">
    <property type="entry name" value="UBL_ZFAND1-like"/>
</dbReference>
<keyword evidence="7" id="KW-1185">Reference proteome</keyword>
<reference evidence="7" key="1">
    <citation type="journal article" date="2016" name="Genome Announc.">
        <title>Genome sequences of three species of Hanseniaspora isolated from spontaneous wine fermentations.</title>
        <authorList>
            <person name="Sternes P.R."/>
            <person name="Lee D."/>
            <person name="Kutyna D.R."/>
            <person name="Borneman A.R."/>
        </authorList>
    </citation>
    <scope>NUCLEOTIDE SEQUENCE [LARGE SCALE GENOMIC DNA]</scope>
    <source>
        <strain evidence="7">AWRI3579</strain>
    </source>
</reference>
<keyword evidence="3" id="KW-0862">Zinc</keyword>
<dbReference type="Pfam" id="PF25327">
    <property type="entry name" value="UBL_ZFAND1"/>
    <property type="match status" value="1"/>
</dbReference>
<dbReference type="AlphaFoldDB" id="A0A1E5RNT2"/>
<protein>
    <submittedName>
        <fullName evidence="6">CDC48-associated ubiquitin-like/zinc finger protein 1</fullName>
    </submittedName>
</protein>
<dbReference type="PANTHER" id="PTHR14677:SF40">
    <property type="entry name" value="CDC48-ASSOCIATED UBIQUITIN-LIKE_ZINC FINGER PROTEIN 1"/>
    <property type="match status" value="1"/>
</dbReference>
<evidence type="ECO:0000259" key="5">
    <source>
        <dbReference type="PROSITE" id="PS51039"/>
    </source>
</evidence>
<accession>A0A1E5RNT2</accession>
<dbReference type="STRING" id="56408.A0A1E5RNT2"/>
<dbReference type="InterPro" id="IPR035896">
    <property type="entry name" value="AN1-like_Znf"/>
</dbReference>
<gene>
    <name evidence="6" type="ORF">AWRI3579_g770</name>
</gene>
<organism evidence="6 7">
    <name type="scientific">Hanseniaspora osmophila</name>
    <dbReference type="NCBI Taxonomy" id="56408"/>
    <lineage>
        <taxon>Eukaryota</taxon>
        <taxon>Fungi</taxon>
        <taxon>Dikarya</taxon>
        <taxon>Ascomycota</taxon>
        <taxon>Saccharomycotina</taxon>
        <taxon>Saccharomycetes</taxon>
        <taxon>Saccharomycodales</taxon>
        <taxon>Saccharomycodaceae</taxon>
        <taxon>Hanseniaspora</taxon>
    </lineage>
</organism>
<dbReference type="SUPFAM" id="SSF118310">
    <property type="entry name" value="AN1-like Zinc finger"/>
    <property type="match status" value="1"/>
</dbReference>
<evidence type="ECO:0000256" key="2">
    <source>
        <dbReference type="ARBA" id="ARBA00022771"/>
    </source>
</evidence>
<keyword evidence="1" id="KW-0479">Metal-binding</keyword>
<evidence type="ECO:0000313" key="6">
    <source>
        <dbReference type="EMBL" id="OEJ88545.1"/>
    </source>
</evidence>
<dbReference type="GO" id="GO:0008270">
    <property type="term" value="F:zinc ion binding"/>
    <property type="evidence" value="ECO:0007669"/>
    <property type="project" value="UniProtKB-KW"/>
</dbReference>
<evidence type="ECO:0000313" key="7">
    <source>
        <dbReference type="Proteomes" id="UP000095728"/>
    </source>
</evidence>
<keyword evidence="2 4" id="KW-0863">Zinc-finger</keyword>
<dbReference type="Pfam" id="PF01428">
    <property type="entry name" value="zf-AN1"/>
    <property type="match status" value="1"/>
</dbReference>
<evidence type="ECO:0000256" key="1">
    <source>
        <dbReference type="ARBA" id="ARBA00022723"/>
    </source>
</evidence>